<feature type="chain" id="PRO_5032786647" description="DUF5077 domain-containing protein" evidence="2">
    <location>
        <begin position="22"/>
        <end position="288"/>
    </location>
</feature>
<proteinExistence type="predicted"/>
<accession>A0A840UYH0</accession>
<protein>
    <recommendedName>
        <fullName evidence="5">DUF5077 domain-containing protein</fullName>
    </recommendedName>
</protein>
<dbReference type="RefSeq" id="WP_184016374.1">
    <property type="nucleotide sequence ID" value="NZ_JACHFD010000004.1"/>
</dbReference>
<dbReference type="Pfam" id="PF11958">
    <property type="entry name" value="DUF3472"/>
    <property type="match status" value="1"/>
</dbReference>
<feature type="signal peptide" evidence="2">
    <location>
        <begin position="1"/>
        <end position="21"/>
    </location>
</feature>
<gene>
    <name evidence="3" type="ORF">HNR46_001019</name>
</gene>
<sequence length="288" mass="31853">MRKSILSLTLPSILLHGSFGAEPDSLADRQCRSVHLAYQAPPAQWACIEVTPTQSSPGTYFCALGFSRGYLGMQELADGRKVVLFSVWDSPDAGNLTDRPEHTDPAKRTGVVQIGKGVREQRFGGEGTGSQSFFEYPWSLEKPVRFAVHSYPEGSLTTYTGFFYDDSRHQWQLMASFRTATRDALTGLYSFIEDFRRNQQSAHQQRRAEFHQAWAQDLDGNWQPLLEAQFTADSNPSHAIDAGTAGTRFFLQTGGATRNIHQPLGSSLSCAPGPSSPPDLPVLPNRLK</sequence>
<organism evidence="3 4">
    <name type="scientific">Haloferula luteola</name>
    <dbReference type="NCBI Taxonomy" id="595692"/>
    <lineage>
        <taxon>Bacteria</taxon>
        <taxon>Pseudomonadati</taxon>
        <taxon>Verrucomicrobiota</taxon>
        <taxon>Verrucomicrobiia</taxon>
        <taxon>Verrucomicrobiales</taxon>
        <taxon>Verrucomicrobiaceae</taxon>
        <taxon>Haloferula</taxon>
    </lineage>
</organism>
<evidence type="ECO:0000256" key="2">
    <source>
        <dbReference type="SAM" id="SignalP"/>
    </source>
</evidence>
<evidence type="ECO:0008006" key="5">
    <source>
        <dbReference type="Google" id="ProtNLM"/>
    </source>
</evidence>
<evidence type="ECO:0000256" key="1">
    <source>
        <dbReference type="SAM" id="MobiDB-lite"/>
    </source>
</evidence>
<dbReference type="AlphaFoldDB" id="A0A840UYH0"/>
<reference evidence="3 4" key="1">
    <citation type="submission" date="2020-08" db="EMBL/GenBank/DDBJ databases">
        <title>Genomic Encyclopedia of Type Strains, Phase IV (KMG-IV): sequencing the most valuable type-strain genomes for metagenomic binning, comparative biology and taxonomic classification.</title>
        <authorList>
            <person name="Goeker M."/>
        </authorList>
    </citation>
    <scope>NUCLEOTIDE SEQUENCE [LARGE SCALE GENOMIC DNA]</scope>
    <source>
        <strain evidence="3 4">YC6886</strain>
    </source>
</reference>
<keyword evidence="4" id="KW-1185">Reference proteome</keyword>
<comment type="caution">
    <text evidence="3">The sequence shown here is derived from an EMBL/GenBank/DDBJ whole genome shotgun (WGS) entry which is preliminary data.</text>
</comment>
<evidence type="ECO:0000313" key="4">
    <source>
        <dbReference type="Proteomes" id="UP000557717"/>
    </source>
</evidence>
<dbReference type="InterPro" id="IPR021862">
    <property type="entry name" value="DUF3472"/>
</dbReference>
<evidence type="ECO:0000313" key="3">
    <source>
        <dbReference type="EMBL" id="MBB5350785.1"/>
    </source>
</evidence>
<dbReference type="Proteomes" id="UP000557717">
    <property type="component" value="Unassembled WGS sequence"/>
</dbReference>
<dbReference type="EMBL" id="JACHFD010000004">
    <property type="protein sequence ID" value="MBB5350785.1"/>
    <property type="molecule type" value="Genomic_DNA"/>
</dbReference>
<name>A0A840UYH0_9BACT</name>
<keyword evidence="2" id="KW-0732">Signal</keyword>
<feature type="region of interest" description="Disordered" evidence="1">
    <location>
        <begin position="264"/>
        <end position="288"/>
    </location>
</feature>